<dbReference type="SUPFAM" id="SSF52540">
    <property type="entry name" value="P-loop containing nucleoside triphosphate hydrolases"/>
    <property type="match status" value="1"/>
</dbReference>
<evidence type="ECO:0000256" key="1">
    <source>
        <dbReference type="SAM" id="Coils"/>
    </source>
</evidence>
<organism evidence="2 3">
    <name type="scientific">Pseudomonas fluorescens</name>
    <dbReference type="NCBI Taxonomy" id="294"/>
    <lineage>
        <taxon>Bacteria</taxon>
        <taxon>Pseudomonadati</taxon>
        <taxon>Pseudomonadota</taxon>
        <taxon>Gammaproteobacteria</taxon>
        <taxon>Pseudomonadales</taxon>
        <taxon>Pseudomonadaceae</taxon>
        <taxon>Pseudomonas</taxon>
    </lineage>
</organism>
<dbReference type="AlphaFoldDB" id="A0A5E7RDQ0"/>
<gene>
    <name evidence="2" type="ORF">PS922_00932</name>
</gene>
<dbReference type="Gene3D" id="3.40.50.300">
    <property type="entry name" value="P-loop containing nucleotide triphosphate hydrolases"/>
    <property type="match status" value="1"/>
</dbReference>
<feature type="coiled-coil region" evidence="1">
    <location>
        <begin position="249"/>
        <end position="276"/>
    </location>
</feature>
<sequence length="621" mass="68513">MTGIRIRHLTFTGPNVVPASIEFDNGLNIIYGASNTGKSFTSKAILFMLGVSKSLPETEEIVAYDAAWLGITLPDGRTVTLYRATRGGHFKLYDGLVRTTSLDEGKLLRQQHDSKRTDSVSQMLLDVMGFAGRLVVRDGNGAKDALSIYLLSPYAVVSEEDIIAEKSPVYASGTPSERTFEQNLFKLLLTGIDDSAVVTVPKSSERKVAKAAKIELVDELIAQLDAELGEEPPGEKESEEQLIRLDSSANDLFTRLQNAQSELDSLAINRREATNYSRELTEREGELELTLQRFAKLQAVYSSDLQRLQSIEEGGYVLVSMTGMDCPVCGAPPESQTHNHAAEEISMTHRAAAAEARKIEREQFELAHTVTSLEAEAGGLRRTIARLVTDIEEFDKKIREAGPTEAILRESYEAFAAKRIEVTKILDLYQRRAKLAARRAEIIAEPTKREGETPPVGPDSTTIYKFGETVKAVLTAWQFPNADKVQFDGKTNDITVAGKRRSANGKGVRAILHAAFNVAVIVHCIENRLPHPGFLVLDTPLLTYREPMTSRHGDLSEDEAVLKATNVAQHFYKHLASLKNEVQIIVIENSDPPAAIRHLARIETFTGLEGNGRFGLLARET</sequence>
<protein>
    <recommendedName>
        <fullName evidence="4">Rad50/SbcC-type AAA domain-containing protein</fullName>
    </recommendedName>
</protein>
<keyword evidence="1" id="KW-0175">Coiled coil</keyword>
<evidence type="ECO:0000313" key="2">
    <source>
        <dbReference type="EMBL" id="VVP72552.1"/>
    </source>
</evidence>
<reference evidence="2 3" key="1">
    <citation type="submission" date="2019-09" db="EMBL/GenBank/DDBJ databases">
        <authorList>
            <person name="Chandra G."/>
            <person name="Truman W A."/>
        </authorList>
    </citation>
    <scope>NUCLEOTIDE SEQUENCE [LARGE SCALE GENOMIC DNA]</scope>
    <source>
        <strain evidence="2">PS922</strain>
    </source>
</reference>
<name>A0A5E7RDQ0_PSEFL</name>
<accession>A0A5E7RDQ0</accession>
<evidence type="ECO:0008006" key="4">
    <source>
        <dbReference type="Google" id="ProtNLM"/>
    </source>
</evidence>
<dbReference type="RefSeq" id="WP_154862911.1">
    <property type="nucleotide sequence ID" value="NZ_CABVJB010000002.1"/>
</dbReference>
<dbReference type="EMBL" id="CABVJB010000002">
    <property type="protein sequence ID" value="VVP72552.1"/>
    <property type="molecule type" value="Genomic_DNA"/>
</dbReference>
<dbReference type="Proteomes" id="UP000325565">
    <property type="component" value="Unassembled WGS sequence"/>
</dbReference>
<proteinExistence type="predicted"/>
<dbReference type="InterPro" id="IPR027417">
    <property type="entry name" value="P-loop_NTPase"/>
</dbReference>
<evidence type="ECO:0000313" key="3">
    <source>
        <dbReference type="Proteomes" id="UP000325565"/>
    </source>
</evidence>